<dbReference type="GO" id="GO:0042127">
    <property type="term" value="P:regulation of cell population proliferation"/>
    <property type="evidence" value="ECO:0007669"/>
    <property type="project" value="TreeGrafter"/>
</dbReference>
<comment type="subcellular location">
    <subcellularLocation>
        <location evidence="1 12">Nucleus</location>
    </subcellularLocation>
</comment>
<dbReference type="PROSITE" id="PS50039">
    <property type="entry name" value="FORK_HEAD_3"/>
    <property type="match status" value="1"/>
</dbReference>
<dbReference type="GO" id="GO:0005634">
    <property type="term" value="C:nucleus"/>
    <property type="evidence" value="ECO:0007669"/>
    <property type="project" value="UniProtKB-SubCell"/>
</dbReference>
<evidence type="ECO:0000256" key="2">
    <source>
        <dbReference type="ARBA" id="ARBA00022763"/>
    </source>
</evidence>
<dbReference type="Ensembl" id="ENSSFOT00015036586.2">
    <property type="protein sequence ID" value="ENSSFOP00015036194.1"/>
    <property type="gene ID" value="ENSSFOG00015023038.2"/>
</dbReference>
<keyword evidence="16" id="KW-1185">Reference proteome</keyword>
<feature type="region of interest" description="Disordered" evidence="13">
    <location>
        <begin position="316"/>
        <end position="343"/>
    </location>
</feature>
<evidence type="ECO:0000256" key="11">
    <source>
        <dbReference type="ARBA" id="ARBA00072725"/>
    </source>
</evidence>
<dbReference type="InterPro" id="IPR036388">
    <property type="entry name" value="WH-like_DNA-bd_sf"/>
</dbReference>
<accession>A0A8C9SHS1</accession>
<dbReference type="InterPro" id="IPR047516">
    <property type="entry name" value="FH_FOXM1"/>
</dbReference>
<dbReference type="RefSeq" id="XP_018585250.1">
    <property type="nucleotide sequence ID" value="XM_018729734.1"/>
</dbReference>
<feature type="domain" description="Fork-head" evidence="14">
    <location>
        <begin position="223"/>
        <end position="301"/>
    </location>
</feature>
<evidence type="ECO:0000256" key="13">
    <source>
        <dbReference type="SAM" id="MobiDB-lite"/>
    </source>
</evidence>
<evidence type="ECO:0000256" key="9">
    <source>
        <dbReference type="ARBA" id="ARBA00023306"/>
    </source>
</evidence>
<keyword evidence="4 12" id="KW-0238">DNA-binding</keyword>
<evidence type="ECO:0000256" key="4">
    <source>
        <dbReference type="ARBA" id="ARBA00023125"/>
    </source>
</evidence>
<sequence length="663" mass="72104">MKESPRRPLILKRRKLPLRKKETNVLLGDPNRGPCAKTPPDSGGHRVTESVRIIDHPSVPDTPLVIIPKSADLQSVIDALTAKGKECGPEGPNKFILLGSSLENGAESLCLSSFGGGSSCGKTVTVGRVAAEGDGLKDRTRGPMEVKPVSAVKPSKRDSDCSLLDDSLTNIQWLGRMNTDGLGPASARKDCNKENEDLAPQLVQPLGDSEEAHCAVKDPLSERPPYSYMAMIQFAINSKKNRRMTLKEIYTWIENHFPYFRNVAKPGWKNSIRHNLSLHDMFLRESSSDGKTSYWTIRPESNRCLTLDQVYKPMVDPGFSPSPPPTQVSGQQNQKQAAPEVKKPVSCGFERKMKRLLPRTDSYLVPIQLPLNPSLFLSSTNLSPAAAAPQQNCSPLTPSAVGGGKRVRIAPKVPQSALPAMDACKEDSAHVPPTGEGARGLPAQPRREASSSRRKQRLVRPSSEEPVLLFPESPFFDSGVASDLSTFHDAEADPEPRPDPRTPGQEYDFKTPIKGRPPASSTPSKPPGALPELGKVTPQGPGAHSLPDFSPIRTPCGTMLTPQRQDHTPFSFSSTPFKELPLFSSPRELLTIARTSPLTRSCSRKLQVGSAAPANRSLTEGLVLDTMSDSLSKILVDISFPGLEDEELGMGNISWSQLIPELK</sequence>
<dbReference type="CDD" id="cd20029">
    <property type="entry name" value="FH_FOXM"/>
    <property type="match status" value="1"/>
</dbReference>
<dbReference type="Pfam" id="PF00250">
    <property type="entry name" value="Forkhead"/>
    <property type="match status" value="1"/>
</dbReference>
<dbReference type="InterPro" id="IPR001766">
    <property type="entry name" value="Fork_head_dom"/>
</dbReference>
<dbReference type="FunFam" id="1.10.10.10:FF:000245">
    <property type="entry name" value="forkhead box protein M1 isoform X2"/>
    <property type="match status" value="1"/>
</dbReference>
<dbReference type="InterPro" id="IPR018122">
    <property type="entry name" value="TF_fork_head_CS_1"/>
</dbReference>
<dbReference type="GeneID" id="108920732"/>
<feature type="compositionally biased region" description="Basic and acidic residues" evidence="13">
    <location>
        <begin position="488"/>
        <end position="500"/>
    </location>
</feature>
<dbReference type="InterPro" id="IPR036390">
    <property type="entry name" value="WH_DNA-bd_sf"/>
</dbReference>
<dbReference type="GO" id="GO:0006281">
    <property type="term" value="P:DNA repair"/>
    <property type="evidence" value="ECO:0007669"/>
    <property type="project" value="UniProtKB-KW"/>
</dbReference>
<dbReference type="PANTHER" id="PTHR46878:SF1">
    <property type="entry name" value="FORKHEAD BOX PROTEIN M1"/>
    <property type="match status" value="1"/>
</dbReference>
<feature type="region of interest" description="Disordered" evidence="13">
    <location>
        <begin position="24"/>
        <end position="46"/>
    </location>
</feature>
<evidence type="ECO:0000256" key="8">
    <source>
        <dbReference type="ARBA" id="ARBA00023242"/>
    </source>
</evidence>
<evidence type="ECO:0000256" key="12">
    <source>
        <dbReference type="PROSITE-ProRule" id="PRU00089"/>
    </source>
</evidence>
<comment type="function">
    <text evidence="10">Transcription factor regulating the expression of cell cycle genes essential for DNA replication and mitosis. Plays a role in the control of cell proliferation. Also plays a role in DNA break repair, participating in the DNA damage checkpoint response. Promotes transcription of PHB2.</text>
</comment>
<keyword evidence="6" id="KW-0804">Transcription</keyword>
<protein>
    <recommendedName>
        <fullName evidence="11">Forkhead box protein M1</fullName>
    </recommendedName>
</protein>
<evidence type="ECO:0000256" key="7">
    <source>
        <dbReference type="ARBA" id="ARBA00023204"/>
    </source>
</evidence>
<dbReference type="KEGG" id="sfm:108920732"/>
<dbReference type="InterPro" id="IPR030456">
    <property type="entry name" value="TF_fork_head_CS_2"/>
</dbReference>
<dbReference type="PROSITE" id="PS00657">
    <property type="entry name" value="FORK_HEAD_1"/>
    <property type="match status" value="1"/>
</dbReference>
<feature type="compositionally biased region" description="Polar residues" evidence="13">
    <location>
        <begin position="327"/>
        <end position="336"/>
    </location>
</feature>
<dbReference type="AlphaFoldDB" id="A0A8C9SHS1"/>
<dbReference type="PROSITE" id="PS00658">
    <property type="entry name" value="FORK_HEAD_2"/>
    <property type="match status" value="1"/>
</dbReference>
<keyword evidence="9" id="KW-0131">Cell cycle</keyword>
<dbReference type="RefSeq" id="XP_018585246.1">
    <property type="nucleotide sequence ID" value="XM_018729730.2"/>
</dbReference>
<evidence type="ECO:0000313" key="15">
    <source>
        <dbReference type="Ensembl" id="ENSSFOP00015036194.1"/>
    </source>
</evidence>
<organism evidence="15 16">
    <name type="scientific">Scleropages formosus</name>
    <name type="common">Asian bonytongue</name>
    <name type="synonym">Osteoglossum formosum</name>
    <dbReference type="NCBI Taxonomy" id="113540"/>
    <lineage>
        <taxon>Eukaryota</taxon>
        <taxon>Metazoa</taxon>
        <taxon>Chordata</taxon>
        <taxon>Craniata</taxon>
        <taxon>Vertebrata</taxon>
        <taxon>Euteleostomi</taxon>
        <taxon>Actinopterygii</taxon>
        <taxon>Neopterygii</taxon>
        <taxon>Teleostei</taxon>
        <taxon>Osteoglossocephala</taxon>
        <taxon>Osteoglossomorpha</taxon>
        <taxon>Osteoglossiformes</taxon>
        <taxon>Osteoglossidae</taxon>
        <taxon>Scleropages</taxon>
    </lineage>
</organism>
<dbReference type="CTD" id="2305"/>
<evidence type="ECO:0000256" key="10">
    <source>
        <dbReference type="ARBA" id="ARBA00053415"/>
    </source>
</evidence>
<dbReference type="SUPFAM" id="SSF46785">
    <property type="entry name" value="Winged helix' DNA-binding domain"/>
    <property type="match status" value="1"/>
</dbReference>
<dbReference type="RefSeq" id="XP_018585248.1">
    <property type="nucleotide sequence ID" value="XM_018729732.1"/>
</dbReference>
<keyword evidence="5" id="KW-0010">Activator</keyword>
<dbReference type="InterPro" id="IPR042839">
    <property type="entry name" value="FOXM1"/>
</dbReference>
<dbReference type="PRINTS" id="PR00053">
    <property type="entry name" value="FORKHEAD"/>
</dbReference>
<proteinExistence type="predicted"/>
<evidence type="ECO:0000256" key="5">
    <source>
        <dbReference type="ARBA" id="ARBA00023159"/>
    </source>
</evidence>
<evidence type="ECO:0000256" key="3">
    <source>
        <dbReference type="ARBA" id="ARBA00023015"/>
    </source>
</evidence>
<dbReference type="GeneTree" id="ENSGT00940000158804"/>
<feature type="region of interest" description="Disordered" evidence="13">
    <location>
        <begin position="488"/>
        <end position="556"/>
    </location>
</feature>
<evidence type="ECO:0000259" key="14">
    <source>
        <dbReference type="PROSITE" id="PS50039"/>
    </source>
</evidence>
<dbReference type="Gene3D" id="1.10.10.10">
    <property type="entry name" value="Winged helix-like DNA-binding domain superfamily/Winged helix DNA-binding domain"/>
    <property type="match status" value="1"/>
</dbReference>
<name>A0A8C9SHS1_SCLFO</name>
<reference evidence="15" key="2">
    <citation type="submission" date="2025-08" db="UniProtKB">
        <authorList>
            <consortium name="Ensembl"/>
        </authorList>
    </citation>
    <scope>IDENTIFICATION</scope>
</reference>
<dbReference type="SMART" id="SM00339">
    <property type="entry name" value="FH"/>
    <property type="match status" value="1"/>
</dbReference>
<keyword evidence="8 12" id="KW-0539">Nucleus</keyword>
<keyword evidence="2" id="KW-0227">DNA damage</keyword>
<dbReference type="RefSeq" id="XP_018585247.1">
    <property type="nucleotide sequence ID" value="XM_018729731.1"/>
</dbReference>
<feature type="region of interest" description="Disordered" evidence="13">
    <location>
        <begin position="419"/>
        <end position="473"/>
    </location>
</feature>
<reference evidence="15" key="3">
    <citation type="submission" date="2025-09" db="UniProtKB">
        <authorList>
            <consortium name="Ensembl"/>
        </authorList>
    </citation>
    <scope>IDENTIFICATION</scope>
</reference>
<feature type="DNA-binding region" description="Fork-head" evidence="12">
    <location>
        <begin position="223"/>
        <end position="301"/>
    </location>
</feature>
<reference evidence="15 16" key="1">
    <citation type="submission" date="2019-04" db="EMBL/GenBank/DDBJ databases">
        <authorList>
            <consortium name="Wellcome Sanger Institute Data Sharing"/>
        </authorList>
    </citation>
    <scope>NUCLEOTIDE SEQUENCE [LARGE SCALE GENOMIC DNA]</scope>
</reference>
<dbReference type="GO" id="GO:0006357">
    <property type="term" value="P:regulation of transcription by RNA polymerase II"/>
    <property type="evidence" value="ECO:0007669"/>
    <property type="project" value="TreeGrafter"/>
</dbReference>
<dbReference type="PANTHER" id="PTHR46878">
    <property type="entry name" value="FORKHEAD BOX PROTEIN M1"/>
    <property type="match status" value="1"/>
</dbReference>
<evidence type="ECO:0000256" key="6">
    <source>
        <dbReference type="ARBA" id="ARBA00023163"/>
    </source>
</evidence>
<dbReference type="RefSeq" id="XP_029103403.1">
    <property type="nucleotide sequence ID" value="XM_029247570.1"/>
</dbReference>
<dbReference type="Proteomes" id="UP000694397">
    <property type="component" value="Chromosome 21"/>
</dbReference>
<evidence type="ECO:0000256" key="1">
    <source>
        <dbReference type="ARBA" id="ARBA00004123"/>
    </source>
</evidence>
<keyword evidence="3" id="KW-0805">Transcription regulation</keyword>
<keyword evidence="7" id="KW-0234">DNA repair</keyword>
<dbReference type="OrthoDB" id="5954824at2759"/>
<evidence type="ECO:0000313" key="16">
    <source>
        <dbReference type="Proteomes" id="UP000694397"/>
    </source>
</evidence>
<gene>
    <name evidence="15" type="primary">FOXM1</name>
    <name evidence="15" type="synonym">foxm1</name>
</gene>
<dbReference type="GO" id="GO:0000977">
    <property type="term" value="F:RNA polymerase II transcription regulatory region sequence-specific DNA binding"/>
    <property type="evidence" value="ECO:0007669"/>
    <property type="project" value="TreeGrafter"/>
</dbReference>
<dbReference type="RefSeq" id="XP_018585249.1">
    <property type="nucleotide sequence ID" value="XM_018729733.2"/>
</dbReference>
<dbReference type="GO" id="GO:0000086">
    <property type="term" value="P:G2/M transition of mitotic cell cycle"/>
    <property type="evidence" value="ECO:0007669"/>
    <property type="project" value="InterPro"/>
</dbReference>
<dbReference type="GO" id="GO:0003700">
    <property type="term" value="F:DNA-binding transcription factor activity"/>
    <property type="evidence" value="ECO:0007669"/>
    <property type="project" value="InterPro"/>
</dbReference>